<sequence length="159" mass="17136">MPRPPAWFLVGVAVAILLASGIVAITTGAFTGDYERTTITVVDAVTGTERATVDVRIADTLDKRVTGLSTTDALGPNEGMLFVHNSEGRHGYVMRGMAFPIDIVFIDNNGAVTTIHHAEVDADQPFHGTGRYVLELPHNYTTANDITVGDRVKIPAVYR</sequence>
<reference evidence="1 2" key="1">
    <citation type="submission" date="2018-06" db="EMBL/GenBank/DDBJ databases">
        <title>Halonotius sp. F13-13 a new haloarchaeeon isolated from a solar saltern from Isla Cristina, Huelva, Spain.</title>
        <authorList>
            <person name="Duran-Viseras A."/>
            <person name="Sanchez-Porro C."/>
            <person name="Ventosa A."/>
        </authorList>
    </citation>
    <scope>NUCLEOTIDE SEQUENCE [LARGE SCALE GENOMIC DNA]</scope>
    <source>
        <strain evidence="1 2">CECT 7525</strain>
    </source>
</reference>
<name>A0A3A6Q634_9EURY</name>
<dbReference type="EMBL" id="QMDW01000013">
    <property type="protein sequence ID" value="RJX49021.1"/>
    <property type="molecule type" value="Genomic_DNA"/>
</dbReference>
<dbReference type="Gene3D" id="2.60.120.1140">
    <property type="entry name" value="Protein of unknown function DUF192"/>
    <property type="match status" value="1"/>
</dbReference>
<gene>
    <name evidence="1" type="ORF">DP106_09815</name>
</gene>
<dbReference type="Pfam" id="PF02643">
    <property type="entry name" value="DUF192"/>
    <property type="match status" value="1"/>
</dbReference>
<dbReference type="InterPro" id="IPR003795">
    <property type="entry name" value="DUF192"/>
</dbReference>
<protein>
    <submittedName>
        <fullName evidence="1">DUF192 domain-containing protein</fullName>
    </submittedName>
</protein>
<dbReference type="Proteomes" id="UP000281564">
    <property type="component" value="Unassembled WGS sequence"/>
</dbReference>
<dbReference type="RefSeq" id="WP_120085011.1">
    <property type="nucleotide sequence ID" value="NZ_QMDW01000013.1"/>
</dbReference>
<accession>A0A3A6Q634</accession>
<dbReference type="PANTHER" id="PTHR37953">
    <property type="entry name" value="UPF0127 PROTEIN MJ1496"/>
    <property type="match status" value="1"/>
</dbReference>
<dbReference type="AlphaFoldDB" id="A0A3A6Q634"/>
<organism evidence="1 2">
    <name type="scientific">Halonotius pteroides</name>
    <dbReference type="NCBI Taxonomy" id="268735"/>
    <lineage>
        <taxon>Archaea</taxon>
        <taxon>Methanobacteriati</taxon>
        <taxon>Methanobacteriota</taxon>
        <taxon>Stenosarchaea group</taxon>
        <taxon>Halobacteria</taxon>
        <taxon>Halobacteriales</taxon>
        <taxon>Haloferacaceae</taxon>
        <taxon>Halonotius</taxon>
    </lineage>
</organism>
<evidence type="ECO:0000313" key="2">
    <source>
        <dbReference type="Proteomes" id="UP000281564"/>
    </source>
</evidence>
<keyword evidence="2" id="KW-1185">Reference proteome</keyword>
<proteinExistence type="predicted"/>
<dbReference type="InterPro" id="IPR038695">
    <property type="entry name" value="Saro_0823-like_sf"/>
</dbReference>
<evidence type="ECO:0000313" key="1">
    <source>
        <dbReference type="EMBL" id="RJX49021.1"/>
    </source>
</evidence>
<dbReference type="PANTHER" id="PTHR37953:SF1">
    <property type="entry name" value="UPF0127 PROTEIN MJ1496"/>
    <property type="match status" value="1"/>
</dbReference>
<dbReference type="OrthoDB" id="6763at2157"/>
<comment type="caution">
    <text evidence="1">The sequence shown here is derived from an EMBL/GenBank/DDBJ whole genome shotgun (WGS) entry which is preliminary data.</text>
</comment>